<dbReference type="STRING" id="501010.NOSIN_21870"/>
<dbReference type="GO" id="GO:0005737">
    <property type="term" value="C:cytoplasm"/>
    <property type="evidence" value="ECO:0007669"/>
    <property type="project" value="TreeGrafter"/>
</dbReference>
<proteinExistence type="inferred from homology"/>
<organism evidence="8 9">
    <name type="scientific">Nocardiopsis sinuspersici</name>
    <dbReference type="NCBI Taxonomy" id="501010"/>
    <lineage>
        <taxon>Bacteria</taxon>
        <taxon>Bacillati</taxon>
        <taxon>Actinomycetota</taxon>
        <taxon>Actinomycetes</taxon>
        <taxon>Streptosporangiales</taxon>
        <taxon>Nocardiopsidaceae</taxon>
        <taxon>Nocardiopsis</taxon>
    </lineage>
</organism>
<evidence type="ECO:0000256" key="4">
    <source>
        <dbReference type="ARBA" id="ARBA00022553"/>
    </source>
</evidence>
<dbReference type="Gene3D" id="3.40.50.980">
    <property type="match status" value="8"/>
</dbReference>
<dbReference type="GO" id="GO:0008610">
    <property type="term" value="P:lipid biosynthetic process"/>
    <property type="evidence" value="ECO:0007669"/>
    <property type="project" value="UniProtKB-ARBA"/>
</dbReference>
<dbReference type="SUPFAM" id="SSF56801">
    <property type="entry name" value="Acetyl-CoA synthetase-like"/>
    <property type="match status" value="4"/>
</dbReference>
<dbReference type="GO" id="GO:0043041">
    <property type="term" value="P:amino acid activation for nonribosomal peptide biosynthetic process"/>
    <property type="evidence" value="ECO:0007669"/>
    <property type="project" value="TreeGrafter"/>
</dbReference>
<dbReference type="Pfam" id="PF00501">
    <property type="entry name" value="AMP-binding"/>
    <property type="match status" value="4"/>
</dbReference>
<dbReference type="Gene3D" id="1.10.1200.10">
    <property type="entry name" value="ACP-like"/>
    <property type="match status" value="2"/>
</dbReference>
<gene>
    <name evidence="8" type="ORF">NOSIN_21870</name>
</gene>
<dbReference type="CDD" id="cd19531">
    <property type="entry name" value="LCL_NRPS-like"/>
    <property type="match status" value="2"/>
</dbReference>
<evidence type="ECO:0000313" key="8">
    <source>
        <dbReference type="EMBL" id="OOC56148.1"/>
    </source>
</evidence>
<keyword evidence="9" id="KW-1185">Reference proteome</keyword>
<dbReference type="GO" id="GO:0031177">
    <property type="term" value="F:phosphopantetheine binding"/>
    <property type="evidence" value="ECO:0007669"/>
    <property type="project" value="InterPro"/>
</dbReference>
<dbReference type="InterPro" id="IPR045851">
    <property type="entry name" value="AMP-bd_C_sf"/>
</dbReference>
<keyword evidence="3" id="KW-0596">Phosphopantetheine</keyword>
<dbReference type="Gene3D" id="3.30.559.10">
    <property type="entry name" value="Chloramphenicol acetyltransferase-like domain"/>
    <property type="match status" value="5"/>
</dbReference>
<dbReference type="Pfam" id="PF13193">
    <property type="entry name" value="AMP-binding_C"/>
    <property type="match status" value="3"/>
</dbReference>
<reference evidence="9" key="1">
    <citation type="submission" date="2016-08" db="EMBL/GenBank/DDBJ databases">
        <authorList>
            <person name="Tokovenko B."/>
            <person name="Kalinowski J."/>
        </authorList>
    </citation>
    <scope>NUCLEOTIDE SEQUENCE [LARGE SCALE GENOMIC DNA]</scope>
    <source>
        <strain evidence="9">UTMC102</strain>
    </source>
</reference>
<dbReference type="InterPro" id="IPR001242">
    <property type="entry name" value="Condensation_dom"/>
</dbReference>
<dbReference type="Gene3D" id="2.30.38.10">
    <property type="entry name" value="Luciferase, Domain 3"/>
    <property type="match status" value="4"/>
</dbReference>
<dbReference type="InterPro" id="IPR020845">
    <property type="entry name" value="AMP-binding_CS"/>
</dbReference>
<dbReference type="FunFam" id="1.10.1200.10:FF:000005">
    <property type="entry name" value="Nonribosomal peptide synthetase 1"/>
    <property type="match status" value="1"/>
</dbReference>
<dbReference type="FunFam" id="1.10.1200.10:FF:000016">
    <property type="entry name" value="Non-ribosomal peptide synthase"/>
    <property type="match status" value="2"/>
</dbReference>
<dbReference type="NCBIfam" id="TIGR01720">
    <property type="entry name" value="NRPS-para261"/>
    <property type="match status" value="1"/>
</dbReference>
<evidence type="ECO:0000256" key="6">
    <source>
        <dbReference type="ARBA" id="ARBA00023194"/>
    </source>
</evidence>
<dbReference type="PANTHER" id="PTHR45527">
    <property type="entry name" value="NONRIBOSOMAL PEPTIDE SYNTHETASE"/>
    <property type="match status" value="1"/>
</dbReference>
<dbReference type="PANTHER" id="PTHR45527:SF1">
    <property type="entry name" value="FATTY ACID SYNTHASE"/>
    <property type="match status" value="1"/>
</dbReference>
<dbReference type="InterPro" id="IPR036736">
    <property type="entry name" value="ACP-like_sf"/>
</dbReference>
<comment type="similarity">
    <text evidence="2">Belongs to the ATP-dependent AMP-binding enzyme family.</text>
</comment>
<dbReference type="InterPro" id="IPR009081">
    <property type="entry name" value="PP-bd_ACP"/>
</dbReference>
<keyword evidence="5" id="KW-0677">Repeat</keyword>
<dbReference type="Gene3D" id="3.40.50.150">
    <property type="entry name" value="Vaccinia Virus protein VP39"/>
    <property type="match status" value="1"/>
</dbReference>
<evidence type="ECO:0000256" key="1">
    <source>
        <dbReference type="ARBA" id="ARBA00001957"/>
    </source>
</evidence>
<dbReference type="CDD" id="cd02440">
    <property type="entry name" value="AdoMet_MTases"/>
    <property type="match status" value="1"/>
</dbReference>
<dbReference type="InterPro" id="IPR010060">
    <property type="entry name" value="NRPS_synth"/>
</dbReference>
<dbReference type="InterPro" id="IPR023213">
    <property type="entry name" value="CAT-like_dom_sf"/>
</dbReference>
<dbReference type="FunFam" id="3.40.50.980:FF:000001">
    <property type="entry name" value="Non-ribosomal peptide synthetase"/>
    <property type="match status" value="2"/>
</dbReference>
<dbReference type="Pfam" id="PF00550">
    <property type="entry name" value="PP-binding"/>
    <property type="match status" value="4"/>
</dbReference>
<evidence type="ECO:0000256" key="5">
    <source>
        <dbReference type="ARBA" id="ARBA00022737"/>
    </source>
</evidence>
<dbReference type="InterPro" id="IPR029063">
    <property type="entry name" value="SAM-dependent_MTases_sf"/>
</dbReference>
<feature type="domain" description="Carrier" evidence="7">
    <location>
        <begin position="4015"/>
        <end position="4090"/>
    </location>
</feature>
<dbReference type="InterPro" id="IPR025110">
    <property type="entry name" value="AMP-bd_C"/>
</dbReference>
<dbReference type="GO" id="GO:0003824">
    <property type="term" value="F:catalytic activity"/>
    <property type="evidence" value="ECO:0007669"/>
    <property type="project" value="InterPro"/>
</dbReference>
<keyword evidence="6" id="KW-0045">Antibiotic biosynthesis</keyword>
<dbReference type="InterPro" id="IPR000873">
    <property type="entry name" value="AMP-dep_synth/lig_dom"/>
</dbReference>
<feature type="domain" description="Carrier" evidence="7">
    <location>
        <begin position="2488"/>
        <end position="2563"/>
    </location>
</feature>
<dbReference type="GO" id="GO:0017000">
    <property type="term" value="P:antibiotic biosynthetic process"/>
    <property type="evidence" value="ECO:0007669"/>
    <property type="project" value="UniProtKB-KW"/>
</dbReference>
<dbReference type="Gene3D" id="3.30.300.30">
    <property type="match status" value="5"/>
</dbReference>
<dbReference type="PROSITE" id="PS50075">
    <property type="entry name" value="CARRIER"/>
    <property type="match status" value="4"/>
</dbReference>
<dbReference type="SUPFAM" id="SSF52777">
    <property type="entry name" value="CoA-dependent acyltransferases"/>
    <property type="match status" value="10"/>
</dbReference>
<feature type="domain" description="Carrier" evidence="7">
    <location>
        <begin position="5087"/>
        <end position="5162"/>
    </location>
</feature>
<dbReference type="CDD" id="cd19534">
    <property type="entry name" value="E_NRPS"/>
    <property type="match status" value="1"/>
</dbReference>
<dbReference type="GO" id="GO:0009403">
    <property type="term" value="P:toxin biosynthetic process"/>
    <property type="evidence" value="ECO:0007669"/>
    <property type="project" value="UniProtKB-ARBA"/>
</dbReference>
<dbReference type="CDD" id="cd17646">
    <property type="entry name" value="A_NRPS_AB3403-like"/>
    <property type="match status" value="1"/>
</dbReference>
<dbReference type="SUPFAM" id="SSF47336">
    <property type="entry name" value="ACP-like"/>
    <property type="match status" value="4"/>
</dbReference>
<dbReference type="InterPro" id="IPR006162">
    <property type="entry name" value="Ppantetheine_attach_site"/>
</dbReference>
<dbReference type="Proteomes" id="UP000189004">
    <property type="component" value="Unassembled WGS sequence"/>
</dbReference>
<dbReference type="SUPFAM" id="SSF53335">
    <property type="entry name" value="S-adenosyl-L-methionine-dependent methyltransferases"/>
    <property type="match status" value="1"/>
</dbReference>
<comment type="caution">
    <text evidence="8">The sequence shown here is derived from an EMBL/GenBank/DDBJ whole genome shotgun (WGS) entry which is preliminary data.</text>
</comment>
<dbReference type="FunFam" id="3.40.50.980:FF:000002">
    <property type="entry name" value="Enterobactin synthetase component F"/>
    <property type="match status" value="1"/>
</dbReference>
<dbReference type="EMBL" id="MCOK01000001">
    <property type="protein sequence ID" value="OOC56148.1"/>
    <property type="molecule type" value="Genomic_DNA"/>
</dbReference>
<keyword evidence="4" id="KW-0597">Phosphoprotein</keyword>
<protein>
    <recommendedName>
        <fullName evidence="7">Carrier domain-containing protein</fullName>
    </recommendedName>
</protein>
<dbReference type="PROSITE" id="PS00012">
    <property type="entry name" value="PHOSPHOPANTETHEINE"/>
    <property type="match status" value="3"/>
</dbReference>
<dbReference type="CDD" id="cd19543">
    <property type="entry name" value="DCL_NRPS"/>
    <property type="match status" value="1"/>
</dbReference>
<dbReference type="Gene3D" id="3.30.559.30">
    <property type="entry name" value="Nonribosomal peptide synthetase, condensation domain"/>
    <property type="match status" value="5"/>
</dbReference>
<evidence type="ECO:0000259" key="7">
    <source>
        <dbReference type="PROSITE" id="PS50075"/>
    </source>
</evidence>
<dbReference type="FunFam" id="2.30.38.10:FF:000001">
    <property type="entry name" value="Non-ribosomal peptide synthetase PvdI"/>
    <property type="match status" value="3"/>
</dbReference>
<dbReference type="InterPro" id="IPR010071">
    <property type="entry name" value="AA_adenyl_dom"/>
</dbReference>
<dbReference type="NCBIfam" id="TIGR01733">
    <property type="entry name" value="AA-adenyl-dom"/>
    <property type="match status" value="4"/>
</dbReference>
<dbReference type="FunFam" id="3.30.300.30:FF:000010">
    <property type="entry name" value="Enterobactin synthetase component F"/>
    <property type="match status" value="3"/>
</dbReference>
<sequence>MAPTQRGILFQSLHGEKSGLYHAQILLEIVQDLDVEAFRGSWAQVAKHHAALRTGFREVSSDEPVQVVRESVDVPLEYEDWRTLGGEQRSSQREDRLRQDHEYGFPVTEAPLWRLRLIRLEEARYELLWSLHYALMDGRSQARVLREVERFYECLVTRRTVDEPPETPFQHYIDWWNRQDTGRAEEFWRDELRSVSSASPLPVELRPSAAEAVAEDAPRVVYDQARLVLDERETEDLRAVGEEHGLELPTLVRGAWAFLLSRYQGSEEVVAGVTAPGRSADLSGIEDMVGTFINTLPLRVGVPASMAWPAWMRDLQHRYTRVCEYEYSPLLMIQRWSGIESGESLFETVVTVEEQEEDPGPRALRMDRVWEESHAGYPLSIVATPGESLTLTIHYDTARFSVRTVERLVGHLRQVLTEFVRKPRACLGELTLLTPGEFSQLVHEWNDTDTPYSQELCIHDLVERQAEETPDALALLFEDERWTYREVDERANQIAHLLKHIGLRRGDQVAILTERSAEMVPALLGILKAGATYVPLDANAPVKRWHWIIDSLKITCVLTETALVPHLSAADPLPDLAHIVCLDPGTGDGDSESEHPYTVHPSNEIAGMPRSGLPAQGGPQDIAYIIFTSGSTGTPKGVTVAHFPAVNLIEWVNNTFSVNSEDRILFVTSLTFDLSVYDVFGILAAGGSIRIASGRDIQEPANLLAYISNEPITFWDSAPAALMQLVPFLPTDDDGEVETVSHSVRLVFMSGDWIPLQSPGLMRAAFPNVEVIGLGGATEATVWSNYFPVGEVDPSWPSIPYGKPIQNSYYYVLDESLRPCPIGVPGDLYISGVCLSSCYANEPELTASKYVPSPFSTVPGDRLYKTGDMARWRPDGNLEFLGRTDSQVKIRGYRIELGEIDSVLSEHPAVRDSATIVREDRPGDRTLASYVVPHPQLAQEIVQEHGGALADKRVDQWREVYDAFDPSVAERSEDGHDFSGWNSSYTGRPIPPEEMRAWQEETVALVRDHDPDTVLEIGCGTGLLLFPLAPDCRRYYGTDLSSSVLESISRRLDSRPELRETVVLSQGEAVDAGDLRLEPVDTVIINSVVQYFPGVDYLVRVLEGALARVADGGRIIVGDVRSLPLLEAFHASVEAHRVPDSMTREQLWQRVRHRVRQEEELALDPEFFRDWAVSTGVVSRVEVRPKDGRHLNEMSMFRYQVVLHVGDAPQDGADRPGPGVRELDWTAEGLTLSKLSETLHADRPGRLRLRGVANARVEEAVRTLRWLKGESGLETVGAWRAQDQPSDGVDPEEVRECAERAGYQAAFDWSRHGPDGGYTVLLTRDGAEPGADEEQLLAPAAFDGQAVQEWSDYANQPLKSEVQDLLLPRLHTYLAERLPGYMVPSDIVALDALPVTSSGKLDRRALLLPQDPASVGDTVRVPPRNTTEALLVSVWEQILGRSPIGVLHDFFELGGHSLLAAQLATRIRQVFSLEVPVRLFFELPTIAEVARELQRRQEESQPLELRPVVPVPRDEAPPASFDQQRLYFIDRLSPGTTSYTVNWLIPLPASVDTEVVRDGLDEMVRRHESLRTTFHEEDGRVWQVIADDRPVALPTTDLSMLSEEQCEQQAQEEIRRWWDQPFDVGAGPLLRALLVKLSGTEQVLALSAHHTVFDGYSIGLFCQEFLQICRALADGSPSPLPEPEVQYADYAVWQQTWLERDRLAFHLDYWKEQLADAPELLALPTDTPRPDALSFKGDFLRRRLPAETTRRVAHLSREYQVTDYITMLSGFAVLLSRYSGQDVVVIGVPIANRNRAGLESMIGFLVNTVALRVDLRDNPRFEDVLLQVRKQLFDAQSHQEVPFERLVEALRPTRSLGHNPVFQVMFADESLPFLEHESALIQPKPWMHSLVEQGMSVGVSRFDLTCMIQASPEGMRFGFEYSTDLFGEQTVARMADHFRVLLESALADPGQRVQHLPMVEEAECGRAAETGLGAFNAVAADPVSLPELFGEQVRRCPDRVAVVSGEHQLSYAALDRWSNRLARLLRDRGVGRGSLVGLCVPRSVEMVVGLLGILKAGGAYVPLDPSYPRERLAFMVSDAGLGAVVARRSALEALPEADAPVMVVEDLWSELEGWPDTPPETGVGGQDLAYVMYTSGSTGQPKGVAVTHADVASLALDGRFAQGHERVLLHSPQAFDASTYELWVPLLSGGLTVAAPPETVTPALLRDSVATHGISAMWLTAALFHLFAQEDPGCLAGLGEVWTGGDAVQADAVARVRAACPELVVVDGYGPTETTTFATAYRMEPRAEVPAAVPIGRPLDNTQVLVLDGSLRPVPAGVVGELYIGGAGLARGYLHRPDLTAESFIANPFGRGAGDRLYRTGDLARFLPDGNIELLGRVDDQVKIRGFRVELGEIEAVLAQHPDIRNTAVLVHTDGAAKRLVAFITSREPVDSEELRSFLGQRLPDYMVPGVVVPLEELPLTANGKVDRKALAALPWQEHAVGGQEHVAPRTPVEEKLARIWQDVLALSRPVGVHDSFFSLGGDSILSLQVIFRAKQHGLYFTVKQLFQHQTIAELAPVTEQREGSQVLAEQGTVTGPVELTPIQRWFLAQDLARPDHVNQSLLMEVGADLTGGQWQQVVRALLEQHDGLRTRFWSSDGQWRAEVADIPDALPWQEHDLSSYPAGEREDRMLEIAGQVQSSMDVSAAPLFRSVLFTGVSDSNETAGHKNRLLLVAHHLVVDVVSWRVLLEDLDTVTRQLRQGQEPALPTKTSSWQQWAHRLHEESRSTATAQELPYWSEQSAPAGALPTDGPTEHNTIGRSRVHEAVLSADQARALLQDVPAAFNTQVNDALLTAVASAIGAWTRDDHVRIDLEGHGREDLFDDIDVSRTVGWFTTISPVRLPVPDADQLGEGLKRTKELLRGRPRQGIGYGLLAHGPDRGGAELGPVAQVSFNYLGQFDATASGGFAAHSGKAGPDWDPANQRPYLIDIVSHVQDGRLHMRWTYNSTAFHQDTVRGVAEHTLEVLTRLTREARDPDAVVYSPSDFPAAGLDQEQVNDLVAQVRTLPEWRSAAGPRPLEDCYPQTPIQQGLWFQSQLSQGEGVYHVQMILRIDQELDTDAFRQAWAQVMRRHPIMRTGFRTAADDRALQLVWADVPVPLRTQDWRSQTCQEQQEGLDAYLERDRAEGFDPQDVPQWRMLLARTGDAGYQLVWSAHHAILDGWSISLILNEAVQWYGAFVRGRHLEKAPSRSYRDYVSWLGRQDIEQAERYWRGALKGVEQATPLSTGARPEAGAGGPVPPASVTAHLSEDETARVQDFAQRHRLTLNTVLQGCWALLLSRYSGTDDVVFGTVVSGRPSEMEGVEGTVGLFINTLPLRVGVPERDVVLEWLRGLQERGMQMRQYEYSPLSEVQRWSGLPADASLFETLFVFENYPEDESDEGSLRFADVSSREQTHYPLNAVITLEERLGINLFYDSRRFDVRTVDAMLAHMRQICNELVASPHKPLAQVSMLTEGERTQALEEWSADTVSEDGATYLHELVEERVRDTPDAVAVVHEDGHLSYSELNRRANQLAHWLQRNGVGPEVLVGLCLDRSLESVVGLLGILKAGGAYVPLDPRIPADRMAFVLDDAQVRLFLTQSHLLPGLPTGDLKTLCLDSEWSTVASESAEKPSTALTQENLAYIIYTSGSTGRPKGVMVAHRCIRHVVPWISRYPCFDRPQNVLQVASLSFDFSVWEILLPLVTGGVLHIPHSDTRMIGTDLHDVLDERAIEILSFTPGALATLPTAPLPNLRTLVVGGEAYSADLIRTWAPGRDFFNVYGPTETTVFATGTHTDEHLDTIHIGRPITNVRTYVLDSRMQPVPVGVPGELYIGGVGVTRGYMNRPDLTAESFVADPFGGEPGSRLYKSGDIVRHLPDGNIEFVGRVDGQVKIRGFRMELGEIQTVLDQHPLVQSCAVLAQPDGSGKRLVAYVVLEGESADTTEGLRSHLREQLPAYMVPSAFVYLDELPLTGNGKLNRRMLPLPEEDSGPALSEGALPRTKTEALLATVWEEVLERGPIGVSDDFFGLGGHSLVAVKVAARVQQAFGIDLPVRVLFERPTVAGVAAELDRLMRERDPHETVPLVRVARDEPVPATFDQQRVWYMERLHPNSALYTVGWLLHRASAVDSARLRMALEVLIARHETLRTTFREDGGRVWQDIADTGPVILSEADLSAEPAERHPESVKALTRELWTRPFDLAEGPLLRTLLIRLSDTEALLAFSGHHAIVDGFSVRVLNEELLRVYDALGSDDPVLPAPLAVQYADYAVWQQQWLREEHLRTHLRFWKEHLAEAPALLSLPTDHPRPAVQDYRGANHTCSLPSDLNDRLKQVSSENRTTHFITVLSAFAVLLSRHSGQDKVTIGIPVANRTRVETEPLIGFLVNTVALCVDLQGDPTFSEVLQQVRWNLLEAQSHQEVPFERIVEELRPERSLSYNPVFQVMFTGLDKLFEEAPEESEQPEWIHDVTDTGIGVSKFDLGLSIQQRDGELQFNFEYSTGLFERDTIARMGGHLRNLIAEALAEPGTPITRLGILSAAERAEIVEERNATHDQDALRPVCLHHLFEEQVRESPDRIALSFEDQQLSYAELDGRANRLARTLRDHGVGPETHVGVCMYRSLDLVISLLAVLKAGGAYVPLDPDHPSERLAFIAEDARIQVALVHPDTVDRAGALAERGARLIELGGGDTSWLDASPEPLDADVHPDNLAYVIYTSGSTGRPKGAMLSHRGICNRLIWMQETYGLQDHDRVLQKTPYGFDVSVWEFFWPVIAGARLHVARPEGHRDPAYLAELIDRQAISVLHFVPSMLQAFLQHPGATGLCKDVRDVICSGEALPPDVQERFQRSLPNTRLHNLYGPTEASVDVSFWECRNIPGASTVPIGRPVANTRLYILDEAMEPVPDGVIGELYIGGVQLARGYMGRPDLTADRFVADPFGLGRLYATGDLARYRTDGSIEYAGRKDHQIKIRGYRIEIEEIEAVLAEHQAVRSCLVVVHEAGSTDKRLIAFHTAKAGHEATQDELRAHLLDRLPEYMVPAHFVPLEEFPLSPNGKVDRKALPSLSDIVQQVRDGAAHVAPRTETEKSLSEIWSALLELDQVGVHDDFFALGGHSLLVASMSTEVQNRWGIALMLPTVFQNRTIEALANVIDHSADDGEGEEADAAELFDLF</sequence>
<evidence type="ECO:0000256" key="2">
    <source>
        <dbReference type="ARBA" id="ARBA00006432"/>
    </source>
</evidence>
<comment type="cofactor">
    <cofactor evidence="1">
        <name>pantetheine 4'-phosphate</name>
        <dbReference type="ChEBI" id="CHEBI:47942"/>
    </cofactor>
</comment>
<dbReference type="NCBIfam" id="NF003417">
    <property type="entry name" value="PRK04813.1"/>
    <property type="match status" value="6"/>
</dbReference>
<dbReference type="Pfam" id="PF08242">
    <property type="entry name" value="Methyltransf_12"/>
    <property type="match status" value="1"/>
</dbReference>
<dbReference type="FunFam" id="3.40.50.12780:FF:000012">
    <property type="entry name" value="Non-ribosomal peptide synthetase"/>
    <property type="match status" value="3"/>
</dbReference>
<dbReference type="OrthoDB" id="3802848at2"/>
<dbReference type="InterPro" id="IPR029058">
    <property type="entry name" value="AB_hydrolase_fold"/>
</dbReference>
<dbReference type="CDD" id="cd12117">
    <property type="entry name" value="A_NRPS_Srf_like"/>
    <property type="match status" value="1"/>
</dbReference>
<accession>A0A1V3C677</accession>
<evidence type="ECO:0000256" key="3">
    <source>
        <dbReference type="ARBA" id="ARBA00022450"/>
    </source>
</evidence>
<dbReference type="Gene3D" id="3.40.50.1820">
    <property type="entry name" value="alpha/beta hydrolase"/>
    <property type="match status" value="2"/>
</dbReference>
<dbReference type="GO" id="GO:0072330">
    <property type="term" value="P:monocarboxylic acid biosynthetic process"/>
    <property type="evidence" value="ECO:0007669"/>
    <property type="project" value="UniProtKB-ARBA"/>
</dbReference>
<feature type="domain" description="Carrier" evidence="7">
    <location>
        <begin position="1422"/>
        <end position="1497"/>
    </location>
</feature>
<name>A0A1V3C677_9ACTN</name>
<dbReference type="CDD" id="cd05930">
    <property type="entry name" value="A_NRPS"/>
    <property type="match status" value="1"/>
</dbReference>
<dbReference type="SMART" id="SM00823">
    <property type="entry name" value="PKS_PP"/>
    <property type="match status" value="3"/>
</dbReference>
<dbReference type="PROSITE" id="PS00455">
    <property type="entry name" value="AMP_BINDING"/>
    <property type="match status" value="4"/>
</dbReference>
<dbReference type="Pfam" id="PF00668">
    <property type="entry name" value="Condensation"/>
    <property type="match status" value="5"/>
</dbReference>
<dbReference type="InterPro" id="IPR013217">
    <property type="entry name" value="Methyltransf_12"/>
</dbReference>
<dbReference type="InterPro" id="IPR020806">
    <property type="entry name" value="PKS_PP-bd"/>
</dbReference>
<evidence type="ECO:0000313" key="9">
    <source>
        <dbReference type="Proteomes" id="UP000189004"/>
    </source>
</evidence>